<feature type="domain" description="FAD-binding FR-type" evidence="3">
    <location>
        <begin position="48"/>
        <end position="155"/>
    </location>
</feature>
<protein>
    <submittedName>
        <fullName evidence="4">NADPH-dependent ferric siderophore reductase, contains FAD-binding and SIP domains</fullName>
    </submittedName>
</protein>
<dbReference type="InterPro" id="IPR017938">
    <property type="entry name" value="Riboflavin_synthase-like_b-brl"/>
</dbReference>
<dbReference type="Pfam" id="PF08021">
    <property type="entry name" value="FAD_binding_9"/>
    <property type="match status" value="1"/>
</dbReference>
<dbReference type="Pfam" id="PF04954">
    <property type="entry name" value="SIP"/>
    <property type="match status" value="1"/>
</dbReference>
<dbReference type="PROSITE" id="PS51384">
    <property type="entry name" value="FAD_FR"/>
    <property type="match status" value="1"/>
</dbReference>
<evidence type="ECO:0000313" key="4">
    <source>
        <dbReference type="EMBL" id="SET73154.1"/>
    </source>
</evidence>
<evidence type="ECO:0000256" key="2">
    <source>
        <dbReference type="SAM" id="MobiDB-lite"/>
    </source>
</evidence>
<dbReference type="PANTHER" id="PTHR30157:SF0">
    <property type="entry name" value="NADPH-DEPENDENT FERRIC-CHELATE REDUCTASE"/>
    <property type="match status" value="1"/>
</dbReference>
<dbReference type="InterPro" id="IPR017927">
    <property type="entry name" value="FAD-bd_FR_type"/>
</dbReference>
<dbReference type="InterPro" id="IPR007037">
    <property type="entry name" value="SIP_rossman_dom"/>
</dbReference>
<accession>A0A1I0GSF7</accession>
<proteinExistence type="inferred from homology"/>
<dbReference type="Proteomes" id="UP000199181">
    <property type="component" value="Unassembled WGS sequence"/>
</dbReference>
<evidence type="ECO:0000256" key="1">
    <source>
        <dbReference type="ARBA" id="ARBA00035644"/>
    </source>
</evidence>
<reference evidence="5" key="1">
    <citation type="submission" date="2016-10" db="EMBL/GenBank/DDBJ databases">
        <authorList>
            <person name="Varghese N."/>
            <person name="Submissions S."/>
        </authorList>
    </citation>
    <scope>NUCLEOTIDE SEQUENCE [LARGE SCALE GENOMIC DNA]</scope>
    <source>
        <strain evidence="5">DSM 16858</strain>
    </source>
</reference>
<dbReference type="AlphaFoldDB" id="A0A1I0GSF7"/>
<dbReference type="InterPro" id="IPR013113">
    <property type="entry name" value="SIP_FAD-bd"/>
</dbReference>
<dbReference type="CDD" id="cd06193">
    <property type="entry name" value="siderophore_interacting"/>
    <property type="match status" value="1"/>
</dbReference>
<dbReference type="SUPFAM" id="SSF63380">
    <property type="entry name" value="Riboflavin synthase domain-like"/>
    <property type="match status" value="1"/>
</dbReference>
<feature type="region of interest" description="Disordered" evidence="2">
    <location>
        <begin position="1"/>
        <end position="39"/>
    </location>
</feature>
<dbReference type="GO" id="GO:0016491">
    <property type="term" value="F:oxidoreductase activity"/>
    <property type="evidence" value="ECO:0007669"/>
    <property type="project" value="InterPro"/>
</dbReference>
<evidence type="ECO:0000313" key="5">
    <source>
        <dbReference type="Proteomes" id="UP000199181"/>
    </source>
</evidence>
<gene>
    <name evidence="4" type="ORF">SAMN05443639_104103</name>
</gene>
<name>A0A1I0GSF7_9BACT</name>
<evidence type="ECO:0000259" key="3">
    <source>
        <dbReference type="PROSITE" id="PS51384"/>
    </source>
</evidence>
<dbReference type="Gene3D" id="3.40.50.80">
    <property type="entry name" value="Nucleotide-binding domain of ferredoxin-NADP reductase (FNR) module"/>
    <property type="match status" value="1"/>
</dbReference>
<dbReference type="InterPro" id="IPR039261">
    <property type="entry name" value="FNR_nucleotide-bd"/>
</dbReference>
<sequence>MNRHHPLAHPGPSRAVDASRPAGAEQSPGAGSGSPDAPHQIVRVRHELRRRKLTVSSVEALTPRMRRIRFTSPGLSDFHSPSPDDHIKLFFARPDGATGEPAMRDFTPRAFNHAEQSLTLDFALHGSGPATEWAVGAQAGQTLEIGGPRGSSLVPDDFDWYLFAGDESALPAIGRWVETLRPGVPVTTVVAVAHEDEQQTFVTQATWKPVWAVRGEPGPDDGGLLRRALSAFSPPPGDGFIWIAGEASLVREVRTYFVEERRHPSDWLKAAAYWHRGEKDEPTSPGPPA</sequence>
<dbReference type="Gene3D" id="2.40.30.10">
    <property type="entry name" value="Translation factors"/>
    <property type="match status" value="1"/>
</dbReference>
<organism evidence="4 5">
    <name type="scientific">Stigmatella erecta</name>
    <dbReference type="NCBI Taxonomy" id="83460"/>
    <lineage>
        <taxon>Bacteria</taxon>
        <taxon>Pseudomonadati</taxon>
        <taxon>Myxococcota</taxon>
        <taxon>Myxococcia</taxon>
        <taxon>Myxococcales</taxon>
        <taxon>Cystobacterineae</taxon>
        <taxon>Archangiaceae</taxon>
        <taxon>Stigmatella</taxon>
    </lineage>
</organism>
<comment type="similarity">
    <text evidence="1">Belongs to the SIP oxidoreductase family.</text>
</comment>
<dbReference type="EMBL" id="FOIJ01000004">
    <property type="protein sequence ID" value="SET73154.1"/>
    <property type="molecule type" value="Genomic_DNA"/>
</dbReference>
<dbReference type="InterPro" id="IPR039374">
    <property type="entry name" value="SIP_fam"/>
</dbReference>
<dbReference type="PANTHER" id="PTHR30157">
    <property type="entry name" value="FERRIC REDUCTASE, NADPH-DEPENDENT"/>
    <property type="match status" value="1"/>
</dbReference>
<keyword evidence="5" id="KW-1185">Reference proteome</keyword>